<dbReference type="EC" id="2.3.1.48" evidence="5"/>
<keyword evidence="8" id="KW-0488">Methylation</keyword>
<feature type="compositionally biased region" description="Low complexity" evidence="25">
    <location>
        <begin position="150"/>
        <end position="164"/>
    </location>
</feature>
<evidence type="ECO:0000256" key="9">
    <source>
        <dbReference type="ARBA" id="ARBA00022490"/>
    </source>
</evidence>
<evidence type="ECO:0000256" key="1">
    <source>
        <dbReference type="ARBA" id="ARBA00004286"/>
    </source>
</evidence>
<dbReference type="Pfam" id="PF03399">
    <property type="entry name" value="SAC3_GANP"/>
    <property type="match status" value="1"/>
</dbReference>
<comment type="catalytic activity">
    <reaction evidence="22">
        <text>L-lysyl-[histone] + acetyl-CoA = N(6)-acetyl-L-lysyl-[histone] + CoA + H(+)</text>
        <dbReference type="Rhea" id="RHEA:21992"/>
        <dbReference type="Rhea" id="RHEA-COMP:9845"/>
        <dbReference type="Rhea" id="RHEA-COMP:11338"/>
        <dbReference type="ChEBI" id="CHEBI:15378"/>
        <dbReference type="ChEBI" id="CHEBI:29969"/>
        <dbReference type="ChEBI" id="CHEBI:57287"/>
        <dbReference type="ChEBI" id="CHEBI:57288"/>
        <dbReference type="ChEBI" id="CHEBI:61930"/>
        <dbReference type="EC" id="2.3.1.48"/>
    </reaction>
    <physiologicalReaction direction="left-to-right" evidence="22">
        <dbReference type="Rhea" id="RHEA:21993"/>
    </physiologicalReaction>
</comment>
<dbReference type="GO" id="GO:0015031">
    <property type="term" value="P:protein transport"/>
    <property type="evidence" value="ECO:0007669"/>
    <property type="project" value="UniProtKB-KW"/>
</dbReference>
<dbReference type="PROSITE" id="PS50250">
    <property type="entry name" value="PCI"/>
    <property type="match status" value="1"/>
</dbReference>
<evidence type="ECO:0000256" key="7">
    <source>
        <dbReference type="ARBA" id="ARBA00022454"/>
    </source>
</evidence>
<evidence type="ECO:0000256" key="5">
    <source>
        <dbReference type="ARBA" id="ARBA00013184"/>
    </source>
</evidence>
<feature type="region of interest" description="Disordered" evidence="25">
    <location>
        <begin position="1"/>
        <end position="168"/>
    </location>
</feature>
<evidence type="ECO:0000313" key="28">
    <source>
        <dbReference type="Proteomes" id="UP000261340"/>
    </source>
</evidence>
<dbReference type="InterPro" id="IPR045107">
    <property type="entry name" value="SAC3/GANP/THP3"/>
</dbReference>
<keyword evidence="11" id="KW-0808">Transferase</keyword>
<dbReference type="FunFam" id="1.25.40.990:FF:000003">
    <property type="entry name" value="germinal-center associated nuclear protein isoform X2"/>
    <property type="match status" value="1"/>
</dbReference>
<dbReference type="InterPro" id="IPR005062">
    <property type="entry name" value="SAC3/GANP/THP3_conserved"/>
</dbReference>
<dbReference type="Gene3D" id="3.30.70.330">
    <property type="match status" value="1"/>
</dbReference>
<comment type="function">
    <text evidence="23">As a component of the TREX-2 complex, involved in the export of mRNAs to the cytoplasm through the nuclear pores. Through the acetylation of histones, affects the assembly of nucleosomes at immunoglobulin variable region genes and promotes the recruitment and positioning of transcription complex to favor DNA cytosine deaminase AICDA/AID targeting, hence promoting somatic hypermutations.</text>
</comment>
<dbReference type="PANTHER" id="PTHR12436">
    <property type="entry name" value="80 KDA MCM3-ASSOCIATED PROTEIN"/>
    <property type="match status" value="1"/>
</dbReference>
<dbReference type="Proteomes" id="UP000261340">
    <property type="component" value="Unplaced"/>
</dbReference>
<feature type="compositionally biased region" description="Polar residues" evidence="25">
    <location>
        <begin position="113"/>
        <end position="125"/>
    </location>
</feature>
<feature type="region of interest" description="Disordered" evidence="25">
    <location>
        <begin position="541"/>
        <end position="572"/>
    </location>
</feature>
<protein>
    <recommendedName>
        <fullName evidence="24">Germinal-center associated nuclear protein</fullName>
        <ecNumber evidence="5">2.3.1.48</ecNumber>
    </recommendedName>
</protein>
<name>A0A3Q0R3W0_AMPCI</name>
<evidence type="ECO:0000256" key="18">
    <source>
        <dbReference type="ARBA" id="ARBA00023132"/>
    </source>
</evidence>
<evidence type="ECO:0000256" key="12">
    <source>
        <dbReference type="ARBA" id="ARBA00022816"/>
    </source>
</evidence>
<feature type="domain" description="PCI" evidence="26">
    <location>
        <begin position="758"/>
        <end position="942"/>
    </location>
</feature>
<evidence type="ECO:0000256" key="17">
    <source>
        <dbReference type="ARBA" id="ARBA00023054"/>
    </source>
</evidence>
<dbReference type="Pfam" id="PF16769">
    <property type="entry name" value="MCM3AP_GANP"/>
    <property type="match status" value="1"/>
</dbReference>
<evidence type="ECO:0000256" key="14">
    <source>
        <dbReference type="ARBA" id="ARBA00022927"/>
    </source>
</evidence>
<evidence type="ECO:0000256" key="24">
    <source>
        <dbReference type="ARBA" id="ARBA00069544"/>
    </source>
</evidence>
<feature type="region of interest" description="Disordered" evidence="25">
    <location>
        <begin position="249"/>
        <end position="461"/>
    </location>
</feature>
<evidence type="ECO:0000256" key="21">
    <source>
        <dbReference type="ARBA" id="ARBA00038443"/>
    </source>
</evidence>
<organism evidence="27 28">
    <name type="scientific">Amphilophus citrinellus</name>
    <name type="common">Midas cichlid</name>
    <name type="synonym">Cichlasoma citrinellum</name>
    <dbReference type="NCBI Taxonomy" id="61819"/>
    <lineage>
        <taxon>Eukaryota</taxon>
        <taxon>Metazoa</taxon>
        <taxon>Chordata</taxon>
        <taxon>Craniata</taxon>
        <taxon>Vertebrata</taxon>
        <taxon>Euteleostomi</taxon>
        <taxon>Actinopterygii</taxon>
        <taxon>Neopterygii</taxon>
        <taxon>Teleostei</taxon>
        <taxon>Neoteleostei</taxon>
        <taxon>Acanthomorphata</taxon>
        <taxon>Ovalentaria</taxon>
        <taxon>Cichlomorphae</taxon>
        <taxon>Cichliformes</taxon>
        <taxon>Cichlidae</taxon>
        <taxon>New World cichlids</taxon>
        <taxon>Cichlasomatinae</taxon>
        <taxon>Heroini</taxon>
        <taxon>Amphilophus</taxon>
    </lineage>
</organism>
<evidence type="ECO:0000256" key="22">
    <source>
        <dbReference type="ARBA" id="ARBA00048940"/>
    </source>
</evidence>
<keyword evidence="20" id="KW-0012">Acyltransferase</keyword>
<dbReference type="Ensembl" id="ENSACIT00000006936.1">
    <property type="protein sequence ID" value="ENSACIP00000006729.1"/>
    <property type="gene ID" value="ENSACIG00000005137.1"/>
</dbReference>
<reference evidence="27" key="2">
    <citation type="submission" date="2025-09" db="UniProtKB">
        <authorList>
            <consortium name="Ensembl"/>
        </authorList>
    </citation>
    <scope>IDENTIFICATION</scope>
</reference>
<evidence type="ECO:0000256" key="20">
    <source>
        <dbReference type="ARBA" id="ARBA00023315"/>
    </source>
</evidence>
<evidence type="ECO:0000256" key="13">
    <source>
        <dbReference type="ARBA" id="ARBA00022859"/>
    </source>
</evidence>
<dbReference type="GO" id="GO:0005654">
    <property type="term" value="C:nucleoplasm"/>
    <property type="evidence" value="ECO:0007669"/>
    <property type="project" value="UniProtKB-SubCell"/>
</dbReference>
<sequence length="1690" mass="185737">MNPPNPFGSPQGGAFQAPSSSAKPGLFPSFGPQSSSTQPPQSVNFFAQSAFGQPSPHGGNIFVQAPAFGQPQAPTFGPQSSGMSSSGFGGGPTPAFAQDGGASQGSVFGQAPFGQSSGFAQQPSGFASLMRPAGSQPQTLGFGPSAFGQPTPSSSSSSTSAPSTNLFGVGQNRGFVSSEFSFKPANEALFKPIFSASPEPANPQTTSLSSSSFGGFSLLSKSGNPLTTGSSSGPATTLQFTFAQPATLSSSSAKAATTEPTTPSSFSFKPQTLQPQAAPVFGGPVFGHPIAFGDTKAKDEASTDDKAHAGQGEVSVFARLGKGTKRKDDPAVSGTAPEKPAAAEEDVPPEADSPRHPPKRPLMRSRCPPGGLFSRALSSLRKDGAKSVRQEAAKEPDREAVQTQGHDLSVTPPAAQTLTRGVQEKPEESESPKGSDPTAEIMTPVKRGVRTESSESLSGMSPTDCTTLVCKNVPPALNKKDTIEKHFARFGKVHKIYCRPAKNLTTVCFIDHASAAKAKKKGKILHGKELLLLWQRKNSPVKKPSPVKVLQFDTEPQKESSTETQSSERPVPSSLLHLIGQVAETAEDKYRLLEQRDKILRQGRPKRTDLHLSKVFVGTCPDMCPEKERYMRETRNQLSVFEVIPNTEMVDHTAAIKEYSRSSADQEEPLPHELRPLPVLSMTMDYLVTQIMDQGHDKYRDWYDFVWNRTRGIRKDIIQQHLCCPQTVSLIEKCTRFHVHCAHHLCEEQLSSFDPKINNENMTKCLQSLKEMYQDLATRQIFCPREAEFRQYSVLLKLNDGDILREVQQFRDEVRNSPEVKFAVQAFAAVNSNNFVRFFKLVKGASYLASCLLHRYFNQVRAKALKTLNMAHTVGPRSTLFPLDDVVRMLMFRSAVEAADFIQQYGLNVNDGMVELSRIAYQEPELPLSQKKSEVILTKRTVLIGEVVNGGPLPNPPLHTPVCSFDSQNKYRGEGGLIEPAPPQFKAAADRTESKAPPGVELLPQVVPGRAPIAPVDETGEPSTRPAQLQQLFQPISQPARPPSPPPKPQLVYSDEVGKRSQLFIEMICSNLFNLFLLSFLLCATRWRDVVAVRRQLKRQMRGFPAAPCCVDPRFKLKALAPSAPARPSIADLARGLVNLGNAGMLALSSTRLYNMKRGAIHQMRVHYYFQQLLDETVWAPLDLSALLTENIPNPPERIFWKAVLLLPSNHESVASLADRILSDWLEVKLGGDKGSEGTEEQPEGTLQTLCVTNVLQDAGQRTHKVHISVKVGSCGAYSLSKLEECYELQGTSALIMLLPALPVVEPGQDEQDVPLLSALLQLKQLQQASTWHCPLPLVILVPGPEGGPADTQKLVETLMLHTLVKDGLISEYTFFFIPETTNDLQGSKQLNQAMRWLAVRAPPPFPLSCQTLVQLIESTLSHEFSPRVYAHRLERAAAHLPSQEPAPVVQLYNAVLAHVADKVSSQDLCRLSWPPGEFCLPDVRDFVPYLAWNSPQHLAWLREIILSLQLPQWEQLSALCSSIFHYAAQIPVSRRSQPLLMSRLENLLERVKLNSHRIPWDDVLVICIDHKLKDWKIPEPPVCQGEDAVTEDGEILVYFLTESLKGFQPPEAWTEAIKQTHREKQQDEEDNLLSFQEPGEPSGKVARPKRAPKSIASRLKELERQILASQEEELACRLKLSGMLSIVDD</sequence>
<feature type="region of interest" description="Disordered" evidence="25">
    <location>
        <begin position="1624"/>
        <end position="1653"/>
    </location>
</feature>
<evidence type="ECO:0000256" key="11">
    <source>
        <dbReference type="ARBA" id="ARBA00022679"/>
    </source>
</evidence>
<keyword evidence="7" id="KW-0158">Chromosome</keyword>
<feature type="compositionally biased region" description="Low complexity" evidence="25">
    <location>
        <begin position="28"/>
        <end position="42"/>
    </location>
</feature>
<dbReference type="InterPro" id="IPR031907">
    <property type="entry name" value="MCM3AP_GANP"/>
</dbReference>
<evidence type="ECO:0000313" key="27">
    <source>
        <dbReference type="Ensembl" id="ENSACIP00000006729.1"/>
    </source>
</evidence>
<dbReference type="GO" id="GO:0005737">
    <property type="term" value="C:cytoplasm"/>
    <property type="evidence" value="ECO:0007669"/>
    <property type="project" value="UniProtKB-SubCell"/>
</dbReference>
<keyword evidence="9" id="KW-0963">Cytoplasm</keyword>
<evidence type="ECO:0000256" key="2">
    <source>
        <dbReference type="ARBA" id="ARBA00004496"/>
    </source>
</evidence>
<evidence type="ECO:0000256" key="10">
    <source>
        <dbReference type="ARBA" id="ARBA00022553"/>
    </source>
</evidence>
<dbReference type="GO" id="GO:0003676">
    <property type="term" value="F:nucleic acid binding"/>
    <property type="evidence" value="ECO:0007669"/>
    <property type="project" value="InterPro"/>
</dbReference>
<dbReference type="GO" id="GO:0005694">
    <property type="term" value="C:chromosome"/>
    <property type="evidence" value="ECO:0007669"/>
    <property type="project" value="UniProtKB-SubCell"/>
</dbReference>
<dbReference type="GO" id="GO:0006406">
    <property type="term" value="P:mRNA export from nucleus"/>
    <property type="evidence" value="ECO:0007669"/>
    <property type="project" value="TreeGrafter"/>
</dbReference>
<feature type="compositionally biased region" description="Polar residues" evidence="25">
    <location>
        <begin position="43"/>
        <end position="52"/>
    </location>
</feature>
<evidence type="ECO:0000256" key="6">
    <source>
        <dbReference type="ARBA" id="ARBA00022448"/>
    </source>
</evidence>
<evidence type="ECO:0000256" key="16">
    <source>
        <dbReference type="ARBA" id="ARBA00023010"/>
    </source>
</evidence>
<keyword evidence="19" id="KW-0539">Nucleus</keyword>
<keyword evidence="14" id="KW-0653">Protein transport</keyword>
<keyword evidence="13" id="KW-0391">Immunity</keyword>
<comment type="subcellular location">
    <subcellularLocation>
        <location evidence="1">Chromosome</location>
    </subcellularLocation>
    <subcellularLocation>
        <location evidence="2">Cytoplasm</location>
    </subcellularLocation>
    <subcellularLocation>
        <location evidence="3">Nucleus</location>
        <location evidence="3">Nuclear pore complex</location>
    </subcellularLocation>
    <subcellularLocation>
        <location evidence="4">Nucleus</location>
        <location evidence="4">Nucleoplasm</location>
    </subcellularLocation>
</comment>
<keyword evidence="16" id="KW-0811">Translocation</keyword>
<keyword evidence="12" id="KW-0509">mRNA transport</keyword>
<feature type="compositionally biased region" description="Low complexity" evidence="25">
    <location>
        <begin position="249"/>
        <end position="270"/>
    </location>
</feature>
<dbReference type="SUPFAM" id="SSF54928">
    <property type="entry name" value="RNA-binding domain, RBD"/>
    <property type="match status" value="1"/>
</dbReference>
<evidence type="ECO:0000256" key="19">
    <source>
        <dbReference type="ARBA" id="ARBA00023242"/>
    </source>
</evidence>
<keyword evidence="18" id="KW-0906">Nuclear pore complex</keyword>
<feature type="region of interest" description="Disordered" evidence="25">
    <location>
        <begin position="975"/>
        <end position="1002"/>
    </location>
</feature>
<keyword evidence="15" id="KW-0007">Acetylation</keyword>
<reference evidence="27" key="1">
    <citation type="submission" date="2025-08" db="UniProtKB">
        <authorList>
            <consortium name="Ensembl"/>
        </authorList>
    </citation>
    <scope>IDENTIFICATION</scope>
</reference>
<dbReference type="Gene3D" id="1.25.40.990">
    <property type="match status" value="1"/>
</dbReference>
<evidence type="ECO:0000256" key="25">
    <source>
        <dbReference type="SAM" id="MobiDB-lite"/>
    </source>
</evidence>
<comment type="similarity">
    <text evidence="21">Belongs to the SAC3 family.</text>
</comment>
<dbReference type="GO" id="GO:0061733">
    <property type="term" value="F:protein-lysine-acetyltransferase activity"/>
    <property type="evidence" value="ECO:0007669"/>
    <property type="project" value="UniProtKB-EC"/>
</dbReference>
<dbReference type="GO" id="GO:0005643">
    <property type="term" value="C:nuclear pore"/>
    <property type="evidence" value="ECO:0007669"/>
    <property type="project" value="UniProtKB-SubCell"/>
</dbReference>
<evidence type="ECO:0000256" key="4">
    <source>
        <dbReference type="ARBA" id="ARBA00004642"/>
    </source>
</evidence>
<dbReference type="PANTHER" id="PTHR12436:SF3">
    <property type="entry name" value="GERMINAL-CENTER ASSOCIATED NUCLEAR PROTEIN"/>
    <property type="match status" value="1"/>
</dbReference>
<dbReference type="GO" id="GO:0002376">
    <property type="term" value="P:immune system process"/>
    <property type="evidence" value="ECO:0007669"/>
    <property type="project" value="UniProtKB-KW"/>
</dbReference>
<feature type="compositionally biased region" description="Basic and acidic residues" evidence="25">
    <location>
        <begin position="422"/>
        <end position="433"/>
    </location>
</feature>
<evidence type="ECO:0000256" key="8">
    <source>
        <dbReference type="ARBA" id="ARBA00022481"/>
    </source>
</evidence>
<feature type="compositionally biased region" description="Basic and acidic residues" evidence="25">
    <location>
        <begin position="380"/>
        <end position="400"/>
    </location>
</feature>
<dbReference type="InterPro" id="IPR000717">
    <property type="entry name" value="PCI_dom"/>
</dbReference>
<feature type="compositionally biased region" description="Basic and acidic residues" evidence="25">
    <location>
        <begin position="295"/>
        <end position="308"/>
    </location>
</feature>
<evidence type="ECO:0000256" key="3">
    <source>
        <dbReference type="ARBA" id="ARBA00004567"/>
    </source>
</evidence>
<keyword evidence="28" id="KW-1185">Reference proteome</keyword>
<accession>A0A3Q0R3W0</accession>
<keyword evidence="6" id="KW-0813">Transport</keyword>
<dbReference type="GeneTree" id="ENSGT00940000156322"/>
<dbReference type="InterPro" id="IPR012677">
    <property type="entry name" value="Nucleotide-bd_a/b_plait_sf"/>
</dbReference>
<keyword evidence="10" id="KW-0597">Phosphoprotein</keyword>
<evidence type="ECO:0000259" key="26">
    <source>
        <dbReference type="PROSITE" id="PS50250"/>
    </source>
</evidence>
<proteinExistence type="inferred from homology"/>
<dbReference type="GO" id="GO:0070390">
    <property type="term" value="C:transcription export complex 2"/>
    <property type="evidence" value="ECO:0007669"/>
    <property type="project" value="TreeGrafter"/>
</dbReference>
<keyword evidence="17" id="KW-0175">Coiled coil</keyword>
<evidence type="ECO:0000256" key="15">
    <source>
        <dbReference type="ARBA" id="ARBA00022990"/>
    </source>
</evidence>
<evidence type="ECO:0000256" key="23">
    <source>
        <dbReference type="ARBA" id="ARBA00055631"/>
    </source>
</evidence>
<dbReference type="InterPro" id="IPR035979">
    <property type="entry name" value="RBD_domain_sf"/>
</dbReference>